<dbReference type="PANTHER" id="PTHR11439:SF497">
    <property type="entry name" value="CYSTEINE-RICH RLK (RECEPTOR-LIKE PROTEIN KINASE) 8"/>
    <property type="match status" value="1"/>
</dbReference>
<sequence>MSHEFNNLLLEKEIVSQRSCPYTPQQNGIAKRKNCHLLDVTHPPPESVPQVDSEIFQGLLLLSLLGDLLECLKLLNGYSQASKPECRQKAMEEELLALKENDSWGIVSYSSSVDTPLELNVKYRREEDDLLPNQTMFRQLVGSLNYLTITRLDISFAVQQVSQFMQAPHHLHLVVVRCIIRYLLGTSTRGLTFPNGSPIRLNAFIDSDWARCLVQSLVGACFLESR</sequence>
<evidence type="ECO:0000313" key="1">
    <source>
        <dbReference type="EnsemblPlants" id="Solyc03g046592.1.1"/>
    </source>
</evidence>
<keyword evidence="2" id="KW-1185">Reference proteome</keyword>
<dbReference type="InterPro" id="IPR036397">
    <property type="entry name" value="RNaseH_sf"/>
</dbReference>
<dbReference type="AlphaFoldDB" id="A0A3Q7G6T8"/>
<reference evidence="1" key="2">
    <citation type="submission" date="2019-01" db="UniProtKB">
        <authorList>
            <consortium name="EnsemblPlants"/>
        </authorList>
    </citation>
    <scope>IDENTIFICATION</scope>
    <source>
        <strain evidence="1">cv. Heinz 1706</strain>
    </source>
</reference>
<reference evidence="1" key="1">
    <citation type="journal article" date="2012" name="Nature">
        <title>The tomato genome sequence provides insights into fleshy fruit evolution.</title>
        <authorList>
            <consortium name="Tomato Genome Consortium"/>
        </authorList>
    </citation>
    <scope>NUCLEOTIDE SEQUENCE [LARGE SCALE GENOMIC DNA]</scope>
    <source>
        <strain evidence="1">cv. Heinz 1706</strain>
    </source>
</reference>
<dbReference type="Proteomes" id="UP000004994">
    <property type="component" value="Chromosome 3"/>
</dbReference>
<organism evidence="1">
    <name type="scientific">Solanum lycopersicum</name>
    <name type="common">Tomato</name>
    <name type="synonym">Lycopersicon esculentum</name>
    <dbReference type="NCBI Taxonomy" id="4081"/>
    <lineage>
        <taxon>Eukaryota</taxon>
        <taxon>Viridiplantae</taxon>
        <taxon>Streptophyta</taxon>
        <taxon>Embryophyta</taxon>
        <taxon>Tracheophyta</taxon>
        <taxon>Spermatophyta</taxon>
        <taxon>Magnoliopsida</taxon>
        <taxon>eudicotyledons</taxon>
        <taxon>Gunneridae</taxon>
        <taxon>Pentapetalae</taxon>
        <taxon>asterids</taxon>
        <taxon>lamiids</taxon>
        <taxon>Solanales</taxon>
        <taxon>Solanaceae</taxon>
        <taxon>Solanoideae</taxon>
        <taxon>Solaneae</taxon>
        <taxon>Solanum</taxon>
        <taxon>Solanum subgen. Lycopersicon</taxon>
    </lineage>
</organism>
<dbReference type="SUPFAM" id="SSF53098">
    <property type="entry name" value="Ribonuclease H-like"/>
    <property type="match status" value="1"/>
</dbReference>
<evidence type="ECO:0008006" key="3">
    <source>
        <dbReference type="Google" id="ProtNLM"/>
    </source>
</evidence>
<dbReference type="EnsemblPlants" id="Solyc03g046592.1.1">
    <property type="protein sequence ID" value="Solyc03g046592.1.1"/>
    <property type="gene ID" value="Solyc03g046592.1"/>
</dbReference>
<dbReference type="STRING" id="4081.A0A3Q7G6T8"/>
<dbReference type="Gene3D" id="3.30.420.10">
    <property type="entry name" value="Ribonuclease H-like superfamily/Ribonuclease H"/>
    <property type="match status" value="1"/>
</dbReference>
<evidence type="ECO:0000313" key="2">
    <source>
        <dbReference type="Proteomes" id="UP000004994"/>
    </source>
</evidence>
<accession>A0A3Q7G6T8</accession>
<name>A0A3Q7G6T8_SOLLC</name>
<proteinExistence type="predicted"/>
<dbReference type="GO" id="GO:0003676">
    <property type="term" value="F:nucleic acid binding"/>
    <property type="evidence" value="ECO:0007669"/>
    <property type="project" value="InterPro"/>
</dbReference>
<dbReference type="Gramene" id="Solyc03g046592.1.1">
    <property type="protein sequence ID" value="Solyc03g046592.1.1"/>
    <property type="gene ID" value="Solyc03g046592.1"/>
</dbReference>
<protein>
    <recommendedName>
        <fullName evidence="3">Reverse transcriptase Ty1/copia-type domain-containing protein</fullName>
    </recommendedName>
</protein>
<dbReference type="InterPro" id="IPR012337">
    <property type="entry name" value="RNaseH-like_sf"/>
</dbReference>
<dbReference type="PANTHER" id="PTHR11439">
    <property type="entry name" value="GAG-POL-RELATED RETROTRANSPOSON"/>
    <property type="match status" value="1"/>
</dbReference>
<dbReference type="InParanoid" id="A0A3Q7G6T8"/>